<accession>A0ABP8RDG9</accession>
<dbReference type="InterPro" id="IPR002078">
    <property type="entry name" value="Sigma_54_int"/>
</dbReference>
<dbReference type="Gene3D" id="1.10.10.60">
    <property type="entry name" value="Homeodomain-like"/>
    <property type="match status" value="1"/>
</dbReference>
<dbReference type="InterPro" id="IPR009057">
    <property type="entry name" value="Homeodomain-like_sf"/>
</dbReference>
<dbReference type="SUPFAM" id="SSF46689">
    <property type="entry name" value="Homeodomain-like"/>
    <property type="match status" value="1"/>
</dbReference>
<dbReference type="PANTHER" id="PTHR32071">
    <property type="entry name" value="TRANSCRIPTIONAL REGULATORY PROTEIN"/>
    <property type="match status" value="1"/>
</dbReference>
<evidence type="ECO:0000256" key="1">
    <source>
        <dbReference type="ARBA" id="ARBA00022741"/>
    </source>
</evidence>
<dbReference type="InterPro" id="IPR002197">
    <property type="entry name" value="HTH_Fis"/>
</dbReference>
<keyword evidence="5" id="KW-1185">Reference proteome</keyword>
<dbReference type="EMBL" id="BAABGT010000004">
    <property type="protein sequence ID" value="GAA4535995.1"/>
    <property type="molecule type" value="Genomic_DNA"/>
</dbReference>
<dbReference type="Proteomes" id="UP001501598">
    <property type="component" value="Unassembled WGS sequence"/>
</dbReference>
<dbReference type="Pfam" id="PF02954">
    <property type="entry name" value="HTH_8"/>
    <property type="match status" value="1"/>
</dbReference>
<dbReference type="SUPFAM" id="SSF52540">
    <property type="entry name" value="P-loop containing nucleoside triphosphate hydrolases"/>
    <property type="match status" value="1"/>
</dbReference>
<dbReference type="Gene3D" id="1.10.8.60">
    <property type="match status" value="1"/>
</dbReference>
<dbReference type="PROSITE" id="PS50045">
    <property type="entry name" value="SIGMA54_INTERACT_4"/>
    <property type="match status" value="1"/>
</dbReference>
<proteinExistence type="predicted"/>
<evidence type="ECO:0000259" key="3">
    <source>
        <dbReference type="PROSITE" id="PS50045"/>
    </source>
</evidence>
<evidence type="ECO:0000256" key="2">
    <source>
        <dbReference type="ARBA" id="ARBA00022840"/>
    </source>
</evidence>
<keyword evidence="2" id="KW-0067">ATP-binding</keyword>
<gene>
    <name evidence="4" type="ORF">GCM10023175_02250</name>
</gene>
<sequence length="536" mass="57295">MATTLPQRPVIAHSWRRAQLSGLRPAANGSPRIRDVDSSSRFLVAATPVIDELASRLNGYPVCLMVADRDGNVVHQWSGDDRLRGGLESHGVVFGAGLTEHLAGTNAVGTALEVGHAVAINGAEHFLHSLRSYSCFGHPIRHPLTRRIEGILDITAAGPESNPMFGPLLAGAVRDIEARIIEGAREEDRRLFIAFQNATRLRSTPVAVLGGDTVLANRACLDRLGSVDPAILSTLTAEVLGPQQVVRNLDLGERGRIRVLIERLEGTSGGALFYLGDLERASLDASTGEALRLSRSVVIAGEPGTGRTTQARRLAGNAGAVTVDAVDALTGSERAWAARFQEVTAGTSTPVIVDDVHLLPERLCEVVRRALVSRTCAPLILTSCPTAELAPPAARAVALCEEQIELTPLRERVHELPSLIESIAAERRTGVRLRFTPRALTELAAQPWSGNLSELARLVDDVLRAPIAGDVDAPSLPARYRSSARAAGLGGRERAERAALITALQASHGNKMIAARQLGISRTTLYRRMQALDVQG</sequence>
<evidence type="ECO:0000313" key="4">
    <source>
        <dbReference type="EMBL" id="GAA4535995.1"/>
    </source>
</evidence>
<dbReference type="PRINTS" id="PR01590">
    <property type="entry name" value="HTHFIS"/>
</dbReference>
<keyword evidence="1" id="KW-0547">Nucleotide-binding</keyword>
<name>A0ABP8RDG9_9PSEU</name>
<organism evidence="4 5">
    <name type="scientific">Pseudonocardia xishanensis</name>
    <dbReference type="NCBI Taxonomy" id="630995"/>
    <lineage>
        <taxon>Bacteria</taxon>
        <taxon>Bacillati</taxon>
        <taxon>Actinomycetota</taxon>
        <taxon>Actinomycetes</taxon>
        <taxon>Pseudonocardiales</taxon>
        <taxon>Pseudonocardiaceae</taxon>
        <taxon>Pseudonocardia</taxon>
    </lineage>
</organism>
<protein>
    <recommendedName>
        <fullName evidence="3">Sigma-54 factor interaction domain-containing protein</fullName>
    </recommendedName>
</protein>
<dbReference type="InterPro" id="IPR027417">
    <property type="entry name" value="P-loop_NTPase"/>
</dbReference>
<reference evidence="5" key="1">
    <citation type="journal article" date="2019" name="Int. J. Syst. Evol. Microbiol.">
        <title>The Global Catalogue of Microorganisms (GCM) 10K type strain sequencing project: providing services to taxonomists for standard genome sequencing and annotation.</title>
        <authorList>
            <consortium name="The Broad Institute Genomics Platform"/>
            <consortium name="The Broad Institute Genome Sequencing Center for Infectious Disease"/>
            <person name="Wu L."/>
            <person name="Ma J."/>
        </authorList>
    </citation>
    <scope>NUCLEOTIDE SEQUENCE [LARGE SCALE GENOMIC DNA]</scope>
    <source>
        <strain evidence="5">JCM 17906</strain>
    </source>
</reference>
<dbReference type="Gene3D" id="3.30.450.40">
    <property type="match status" value="1"/>
</dbReference>
<evidence type="ECO:0000313" key="5">
    <source>
        <dbReference type="Proteomes" id="UP001501598"/>
    </source>
</evidence>
<feature type="domain" description="Sigma-54 factor interaction" evidence="3">
    <location>
        <begin position="404"/>
        <end position="464"/>
    </location>
</feature>
<dbReference type="InterPro" id="IPR029016">
    <property type="entry name" value="GAF-like_dom_sf"/>
</dbReference>
<comment type="caution">
    <text evidence="4">The sequence shown here is derived from an EMBL/GenBank/DDBJ whole genome shotgun (WGS) entry which is preliminary data.</text>
</comment>